<sequence length="48" mass="5236">MKNLKKLSRVELKTVNGGFSCYCGVKYLGEYVTFEGCTAACYIMSAGT</sequence>
<gene>
    <name evidence="1" type="ORF">SAMN05421796_101780</name>
</gene>
<dbReference type="AlphaFoldDB" id="A0A1N7KS20"/>
<evidence type="ECO:0000313" key="2">
    <source>
        <dbReference type="Proteomes" id="UP000186246"/>
    </source>
</evidence>
<organism evidence="1 2">
    <name type="scientific">Chryseobacterium piscicola</name>
    <dbReference type="NCBI Taxonomy" id="551459"/>
    <lineage>
        <taxon>Bacteria</taxon>
        <taxon>Pseudomonadati</taxon>
        <taxon>Bacteroidota</taxon>
        <taxon>Flavobacteriia</taxon>
        <taxon>Flavobacteriales</taxon>
        <taxon>Weeksellaceae</taxon>
        <taxon>Chryseobacterium group</taxon>
        <taxon>Chryseobacterium</taxon>
    </lineage>
</organism>
<dbReference type="Proteomes" id="UP000186246">
    <property type="component" value="Unassembled WGS sequence"/>
</dbReference>
<name>A0A1N7KS20_9FLAO</name>
<reference evidence="2" key="1">
    <citation type="submission" date="2017-01" db="EMBL/GenBank/DDBJ databases">
        <authorList>
            <person name="Varghese N."/>
            <person name="Submissions S."/>
        </authorList>
    </citation>
    <scope>NUCLEOTIDE SEQUENCE [LARGE SCALE GENOMIC DNA]</scope>
    <source>
        <strain evidence="2">DSM 21068</strain>
    </source>
</reference>
<dbReference type="EMBL" id="FTOJ01000001">
    <property type="protein sequence ID" value="SIS64345.1"/>
    <property type="molecule type" value="Genomic_DNA"/>
</dbReference>
<protein>
    <recommendedName>
        <fullName evidence="3">Bacteriocin</fullName>
    </recommendedName>
</protein>
<accession>A0A1N7KS20</accession>
<evidence type="ECO:0008006" key="3">
    <source>
        <dbReference type="Google" id="ProtNLM"/>
    </source>
</evidence>
<dbReference type="InterPro" id="IPR058074">
    <property type="entry name" value="Bacteriocin-like"/>
</dbReference>
<dbReference type="STRING" id="551459.SAMN05421796_101780"/>
<evidence type="ECO:0000313" key="1">
    <source>
        <dbReference type="EMBL" id="SIS64345.1"/>
    </source>
</evidence>
<dbReference type="NCBIfam" id="NF047798">
    <property type="entry name" value="leader_Chryseo"/>
    <property type="match status" value="1"/>
</dbReference>
<proteinExistence type="predicted"/>